<protein>
    <submittedName>
        <fullName evidence="1">Uncharacterized protein</fullName>
    </submittedName>
</protein>
<evidence type="ECO:0000313" key="1">
    <source>
        <dbReference type="EMBL" id="RNA24590.1"/>
    </source>
</evidence>
<gene>
    <name evidence="1" type="ORF">BpHYR1_051567</name>
</gene>
<organism evidence="1 2">
    <name type="scientific">Brachionus plicatilis</name>
    <name type="common">Marine rotifer</name>
    <name type="synonym">Brachionus muelleri</name>
    <dbReference type="NCBI Taxonomy" id="10195"/>
    <lineage>
        <taxon>Eukaryota</taxon>
        <taxon>Metazoa</taxon>
        <taxon>Spiralia</taxon>
        <taxon>Gnathifera</taxon>
        <taxon>Rotifera</taxon>
        <taxon>Eurotatoria</taxon>
        <taxon>Monogononta</taxon>
        <taxon>Pseudotrocha</taxon>
        <taxon>Ploima</taxon>
        <taxon>Brachionidae</taxon>
        <taxon>Brachionus</taxon>
    </lineage>
</organism>
<evidence type="ECO:0000313" key="2">
    <source>
        <dbReference type="Proteomes" id="UP000276133"/>
    </source>
</evidence>
<sequence length="64" mass="7375">MIINYKLSKEINKNKSLAKLMQGLMTLCFARKCTPSKIVDCIQYLKPNIISMKIIERTEILVSN</sequence>
<dbReference type="EMBL" id="REGN01003094">
    <property type="protein sequence ID" value="RNA24590.1"/>
    <property type="molecule type" value="Genomic_DNA"/>
</dbReference>
<dbReference type="AlphaFoldDB" id="A0A3M7RMF8"/>
<reference evidence="1 2" key="1">
    <citation type="journal article" date="2018" name="Sci. Rep.">
        <title>Genomic signatures of local adaptation to the degree of environmental predictability in rotifers.</title>
        <authorList>
            <person name="Franch-Gras L."/>
            <person name="Hahn C."/>
            <person name="Garcia-Roger E.M."/>
            <person name="Carmona M.J."/>
            <person name="Serra M."/>
            <person name="Gomez A."/>
        </authorList>
    </citation>
    <scope>NUCLEOTIDE SEQUENCE [LARGE SCALE GENOMIC DNA]</scope>
    <source>
        <strain evidence="1">HYR1</strain>
    </source>
</reference>
<accession>A0A3M7RMF8</accession>
<keyword evidence="2" id="KW-1185">Reference proteome</keyword>
<comment type="caution">
    <text evidence="1">The sequence shown here is derived from an EMBL/GenBank/DDBJ whole genome shotgun (WGS) entry which is preliminary data.</text>
</comment>
<dbReference type="Proteomes" id="UP000276133">
    <property type="component" value="Unassembled WGS sequence"/>
</dbReference>
<proteinExistence type="predicted"/>
<name>A0A3M7RMF8_BRAPC</name>